<evidence type="ECO:0000313" key="3">
    <source>
        <dbReference type="Proteomes" id="UP001153328"/>
    </source>
</evidence>
<proteinExistence type="predicted"/>
<sequence>MRHASRGLARRPGRRDGDGPQRTAAGGGGPDAVRAPGPAAGTQHMTRRRAAPQADRPRPCTDRPRTDQEPRR</sequence>
<accession>A0A9W4H3I6</accession>
<keyword evidence="3" id="KW-1185">Reference proteome</keyword>
<feature type="compositionally biased region" description="Basic residues" evidence="1">
    <location>
        <begin position="1"/>
        <end position="13"/>
    </location>
</feature>
<gene>
    <name evidence="2" type="ORF">SBRY_40769</name>
</gene>
<comment type="caution">
    <text evidence="2">The sequence shown here is derived from an EMBL/GenBank/DDBJ whole genome shotgun (WGS) entry which is preliminary data.</text>
</comment>
<name>A0A9W4H3I6_9ACTN</name>
<feature type="region of interest" description="Disordered" evidence="1">
    <location>
        <begin position="1"/>
        <end position="72"/>
    </location>
</feature>
<dbReference type="Proteomes" id="UP001153328">
    <property type="component" value="Unassembled WGS sequence"/>
</dbReference>
<evidence type="ECO:0000313" key="2">
    <source>
        <dbReference type="EMBL" id="CAG7647828.1"/>
    </source>
</evidence>
<reference evidence="2" key="1">
    <citation type="submission" date="2021-06" db="EMBL/GenBank/DDBJ databases">
        <authorList>
            <person name="Arsene-Ploetze F."/>
        </authorList>
    </citation>
    <scope>NUCLEOTIDE SEQUENCE</scope>
    <source>
        <strain evidence="2">SBRY1</strain>
    </source>
</reference>
<protein>
    <submittedName>
        <fullName evidence="2">Uncharacterized protein</fullName>
    </submittedName>
</protein>
<dbReference type="EMBL" id="CAJVAX010000018">
    <property type="protein sequence ID" value="CAG7647828.1"/>
    <property type="molecule type" value="Genomic_DNA"/>
</dbReference>
<organism evidence="2 3">
    <name type="scientific">Actinacidiphila bryophytorum</name>
    <dbReference type="NCBI Taxonomy" id="1436133"/>
    <lineage>
        <taxon>Bacteria</taxon>
        <taxon>Bacillati</taxon>
        <taxon>Actinomycetota</taxon>
        <taxon>Actinomycetes</taxon>
        <taxon>Kitasatosporales</taxon>
        <taxon>Streptomycetaceae</taxon>
        <taxon>Actinacidiphila</taxon>
    </lineage>
</organism>
<dbReference type="AlphaFoldDB" id="A0A9W4H3I6"/>
<feature type="compositionally biased region" description="Basic and acidic residues" evidence="1">
    <location>
        <begin position="55"/>
        <end position="72"/>
    </location>
</feature>
<evidence type="ECO:0000256" key="1">
    <source>
        <dbReference type="SAM" id="MobiDB-lite"/>
    </source>
</evidence>